<evidence type="ECO:0000313" key="4">
    <source>
        <dbReference type="Proteomes" id="UP000238730"/>
    </source>
</evidence>
<gene>
    <name evidence="3" type="ORF">BTO08_03990</name>
</gene>
<dbReference type="InterPro" id="IPR017927">
    <property type="entry name" value="FAD-bd_FR_type"/>
</dbReference>
<dbReference type="AlphaFoldDB" id="A0A2S7VXN3"/>
<evidence type="ECO:0000256" key="1">
    <source>
        <dbReference type="ARBA" id="ARBA00035644"/>
    </source>
</evidence>
<dbReference type="EMBL" id="MSCJ01000001">
    <property type="protein sequence ID" value="PQJ66645.1"/>
    <property type="molecule type" value="Genomic_DNA"/>
</dbReference>
<dbReference type="PROSITE" id="PS51384">
    <property type="entry name" value="FAD_FR"/>
    <property type="match status" value="1"/>
</dbReference>
<dbReference type="Pfam" id="PF08021">
    <property type="entry name" value="FAD_binding_9"/>
    <property type="match status" value="1"/>
</dbReference>
<dbReference type="GO" id="GO:0016491">
    <property type="term" value="F:oxidoreductase activity"/>
    <property type="evidence" value="ECO:0007669"/>
    <property type="project" value="InterPro"/>
</dbReference>
<dbReference type="Proteomes" id="UP000238730">
    <property type="component" value="Unassembled WGS sequence"/>
</dbReference>
<comment type="caution">
    <text evidence="3">The sequence shown here is derived from an EMBL/GenBank/DDBJ whole genome shotgun (WGS) entry which is preliminary data.</text>
</comment>
<dbReference type="CDD" id="cd06193">
    <property type="entry name" value="siderophore_interacting"/>
    <property type="match status" value="1"/>
</dbReference>
<dbReference type="Gene3D" id="3.40.50.80">
    <property type="entry name" value="Nucleotide-binding domain of ferredoxin-NADP reductase (FNR) module"/>
    <property type="match status" value="1"/>
</dbReference>
<name>A0A2S7VXN3_PHOAN</name>
<dbReference type="InterPro" id="IPR017938">
    <property type="entry name" value="Riboflavin_synthase-like_b-brl"/>
</dbReference>
<dbReference type="InterPro" id="IPR039261">
    <property type="entry name" value="FNR_nucleotide-bd"/>
</dbReference>
<dbReference type="SUPFAM" id="SSF63380">
    <property type="entry name" value="Riboflavin synthase domain-like"/>
    <property type="match status" value="1"/>
</dbReference>
<feature type="domain" description="FAD-binding FR-type" evidence="2">
    <location>
        <begin position="1"/>
        <end position="119"/>
    </location>
</feature>
<dbReference type="OrthoDB" id="9814826at2"/>
<evidence type="ECO:0000313" key="3">
    <source>
        <dbReference type="EMBL" id="PQJ66645.1"/>
    </source>
</evidence>
<dbReference type="Gene3D" id="2.40.30.10">
    <property type="entry name" value="Translation factors"/>
    <property type="match status" value="1"/>
</dbReference>
<protein>
    <submittedName>
        <fullName evidence="3">NADPH-dependent ferric siderophore reductase</fullName>
    </submittedName>
</protein>
<dbReference type="InterPro" id="IPR013113">
    <property type="entry name" value="SIP_FAD-bd"/>
</dbReference>
<dbReference type="Pfam" id="PF04954">
    <property type="entry name" value="SIP"/>
    <property type="match status" value="1"/>
</dbReference>
<reference evidence="3 4" key="1">
    <citation type="submission" date="2016-12" db="EMBL/GenBank/DDBJ databases">
        <title>Diversity of luminous bacteria.</title>
        <authorList>
            <person name="Yoshizawa S."/>
            <person name="Kogure K."/>
        </authorList>
    </citation>
    <scope>NUCLEOTIDE SEQUENCE [LARGE SCALE GENOMIC DNA]</scope>
    <source>
        <strain evidence="3 4">LC1-200</strain>
    </source>
</reference>
<comment type="similarity">
    <text evidence="1">Belongs to the SIP oxidoreductase family.</text>
</comment>
<sequence>MNNEVKVINSKTITTNMQRITLQGECLSAFSKNSAGNYIKLLFAENGSTDISLVPKGQRPVMRTYTIRKYIPEQNSIEVDFVRHNTVQGDHSYAAKWAKQASLGDKISLLGPGEIKDLNPDADWFFMVADMTALPSLTTKIQRLPIDAKGYAVIQVIDKEDIQELSKPEDIKVIWITASESLADTVTSLPWKDGKVSVWSACEFDTMRELRQYFRNEKNVEREFIYISSYWKNGVSEDGHKDIKRRDAANI</sequence>
<dbReference type="InterPro" id="IPR007037">
    <property type="entry name" value="SIP_rossman_dom"/>
</dbReference>
<dbReference type="RefSeq" id="WP_105059988.1">
    <property type="nucleotide sequence ID" value="NZ_MSCJ01000001.1"/>
</dbReference>
<accession>A0A2S7VXN3</accession>
<dbReference type="InterPro" id="IPR039374">
    <property type="entry name" value="SIP_fam"/>
</dbReference>
<organism evidence="3 4">
    <name type="scientific">Photobacterium angustum</name>
    <dbReference type="NCBI Taxonomy" id="661"/>
    <lineage>
        <taxon>Bacteria</taxon>
        <taxon>Pseudomonadati</taxon>
        <taxon>Pseudomonadota</taxon>
        <taxon>Gammaproteobacteria</taxon>
        <taxon>Vibrionales</taxon>
        <taxon>Vibrionaceae</taxon>
        <taxon>Photobacterium</taxon>
    </lineage>
</organism>
<evidence type="ECO:0000259" key="2">
    <source>
        <dbReference type="PROSITE" id="PS51384"/>
    </source>
</evidence>
<proteinExistence type="inferred from homology"/>
<dbReference type="PANTHER" id="PTHR30157">
    <property type="entry name" value="FERRIC REDUCTASE, NADPH-DEPENDENT"/>
    <property type="match status" value="1"/>
</dbReference>
<dbReference type="PANTHER" id="PTHR30157:SF0">
    <property type="entry name" value="NADPH-DEPENDENT FERRIC-CHELATE REDUCTASE"/>
    <property type="match status" value="1"/>
</dbReference>